<proteinExistence type="predicted"/>
<organism evidence="1 2">
    <name type="scientific">Lipomyces kononenkoae</name>
    <name type="common">Yeast</name>
    <dbReference type="NCBI Taxonomy" id="34357"/>
    <lineage>
        <taxon>Eukaryota</taxon>
        <taxon>Fungi</taxon>
        <taxon>Dikarya</taxon>
        <taxon>Ascomycota</taxon>
        <taxon>Saccharomycotina</taxon>
        <taxon>Lipomycetes</taxon>
        <taxon>Lipomycetales</taxon>
        <taxon>Lipomycetaceae</taxon>
        <taxon>Lipomyces</taxon>
    </lineage>
</organism>
<dbReference type="EMBL" id="MU971353">
    <property type="protein sequence ID" value="KAK9238750.1"/>
    <property type="molecule type" value="Genomic_DNA"/>
</dbReference>
<protein>
    <submittedName>
        <fullName evidence="1">Uncharacterized protein</fullName>
    </submittedName>
</protein>
<name>A0ACC3T545_LIPKO</name>
<evidence type="ECO:0000313" key="2">
    <source>
        <dbReference type="Proteomes" id="UP001433508"/>
    </source>
</evidence>
<accession>A0ACC3T545</accession>
<dbReference type="Proteomes" id="UP001433508">
    <property type="component" value="Unassembled WGS sequence"/>
</dbReference>
<sequence length="594" mass="66194">MADTNLTLPWTLRYPITIVQLLVATGTEIRKNTPLFTYRYKTTITQTRDLNEEIEVPAELLAVFESPVEGTVGKWVIQEGDVIEQAGLAVVTITEACPHAVQFAGMCALCGKDLTFQDYSGYQESERANVKMFHNTSGLAVSMEEAERIEKKSATTLLAARKLILVVDLDQTVIHTTVDPLIGEWKKDPTNSHYAAVKDVYSFSLQDAANPRGYWYYVKVRPGLPEFLARISQLYELHIYTMATKSYARAIAKIIDPDGKYFADRILTRDESGNLEQKNLQRLFPVDTSLVTIIDDRGDVWKWSANLIKVIPYEFFVGIGDINSRFLPKAQDVKASGSTSGGTVTMSDDVDVANATESGDPSGADKDHELHSLENVLVRVHDQYYRAYDDAKARVKPVNVRKRKRPGDWRESLPDIKVIMPEMKRNVLNGSVILFSGTIPLGANIDTVDVVIWARSFGAKIVKEFSTDLTHLVAERVGTKKVQQAARHSNIKIVSPAWLYACLSTWTNVPVDDYILDVPENSAFDAEIDEEASNDKKDTEADDDDDDDDNGEDPDSDHSEESDDSDFSFDDDPVVRSLLVNGPVVTDDVPVANL</sequence>
<comment type="caution">
    <text evidence="1">The sequence shown here is derived from an EMBL/GenBank/DDBJ whole genome shotgun (WGS) entry which is preliminary data.</text>
</comment>
<gene>
    <name evidence="1" type="ORF">V1525DRAFT_400433</name>
</gene>
<keyword evidence="2" id="KW-1185">Reference proteome</keyword>
<reference evidence="2" key="1">
    <citation type="journal article" date="2024" name="Front. Bioeng. Biotechnol.">
        <title>Genome-scale model development and genomic sequencing of the oleaginous clade Lipomyces.</title>
        <authorList>
            <person name="Czajka J.J."/>
            <person name="Han Y."/>
            <person name="Kim J."/>
            <person name="Mondo S.J."/>
            <person name="Hofstad B.A."/>
            <person name="Robles A."/>
            <person name="Haridas S."/>
            <person name="Riley R."/>
            <person name="LaButti K."/>
            <person name="Pangilinan J."/>
            <person name="Andreopoulos W."/>
            <person name="Lipzen A."/>
            <person name="Yan J."/>
            <person name="Wang M."/>
            <person name="Ng V."/>
            <person name="Grigoriev I.V."/>
            <person name="Spatafora J.W."/>
            <person name="Magnuson J.K."/>
            <person name="Baker S.E."/>
            <person name="Pomraning K.R."/>
        </authorList>
    </citation>
    <scope>NUCLEOTIDE SEQUENCE [LARGE SCALE GENOMIC DNA]</scope>
    <source>
        <strain evidence="2">CBS 7786</strain>
    </source>
</reference>
<evidence type="ECO:0000313" key="1">
    <source>
        <dbReference type="EMBL" id="KAK9238750.1"/>
    </source>
</evidence>